<name>A0A4V6I774_STECR</name>
<comment type="caution">
    <text evidence="2">The sequence shown here is derived from an EMBL/GenBank/DDBJ whole genome shotgun (WGS) entry which is preliminary data.</text>
</comment>
<gene>
    <name evidence="2" type="ORF">L596_000777</name>
</gene>
<dbReference type="AlphaFoldDB" id="A0A4V6I774"/>
<reference evidence="2 3" key="2">
    <citation type="journal article" date="2019" name="G3 (Bethesda)">
        <title>Hybrid Assembly of the Genome of the Entomopathogenic Nematode Steinernema carpocapsae Identifies the X-Chromosome.</title>
        <authorList>
            <person name="Serra L."/>
            <person name="Macchietto M."/>
            <person name="Macias-Munoz A."/>
            <person name="McGill C.J."/>
            <person name="Rodriguez I.M."/>
            <person name="Rodriguez B."/>
            <person name="Murad R."/>
            <person name="Mortazavi A."/>
        </authorList>
    </citation>
    <scope>NUCLEOTIDE SEQUENCE [LARGE SCALE GENOMIC DNA]</scope>
    <source>
        <strain evidence="2 3">ALL</strain>
    </source>
</reference>
<evidence type="ECO:0000256" key="1">
    <source>
        <dbReference type="SAM" id="SignalP"/>
    </source>
</evidence>
<feature type="chain" id="PRO_5020362207" description="CUB domain-containing protein" evidence="1">
    <location>
        <begin position="19"/>
        <end position="256"/>
    </location>
</feature>
<evidence type="ECO:0000313" key="3">
    <source>
        <dbReference type="Proteomes" id="UP000298663"/>
    </source>
</evidence>
<proteinExistence type="predicted"/>
<dbReference type="EMBL" id="AZBU02000001">
    <property type="protein sequence ID" value="TMS32993.1"/>
    <property type="molecule type" value="Genomic_DNA"/>
</dbReference>
<dbReference type="Proteomes" id="UP000298663">
    <property type="component" value="Chromosome X"/>
</dbReference>
<reference evidence="2 3" key="1">
    <citation type="journal article" date="2015" name="Genome Biol.">
        <title>Comparative genomics of Steinernema reveals deeply conserved gene regulatory networks.</title>
        <authorList>
            <person name="Dillman A.R."/>
            <person name="Macchietto M."/>
            <person name="Porter C.F."/>
            <person name="Rogers A."/>
            <person name="Williams B."/>
            <person name="Antoshechkin I."/>
            <person name="Lee M.M."/>
            <person name="Goodwin Z."/>
            <person name="Lu X."/>
            <person name="Lewis E.E."/>
            <person name="Goodrich-Blair H."/>
            <person name="Stock S.P."/>
            <person name="Adams B.J."/>
            <person name="Sternberg P.W."/>
            <person name="Mortazavi A."/>
        </authorList>
    </citation>
    <scope>NUCLEOTIDE SEQUENCE [LARGE SCALE GENOMIC DNA]</scope>
    <source>
        <strain evidence="2 3">ALL</strain>
    </source>
</reference>
<accession>A0A4V6I774</accession>
<evidence type="ECO:0008006" key="4">
    <source>
        <dbReference type="Google" id="ProtNLM"/>
    </source>
</evidence>
<protein>
    <recommendedName>
        <fullName evidence="4">CUB domain-containing protein</fullName>
    </recommendedName>
</protein>
<feature type="signal peptide" evidence="1">
    <location>
        <begin position="1"/>
        <end position="18"/>
    </location>
</feature>
<organism evidence="2 3">
    <name type="scientific">Steinernema carpocapsae</name>
    <name type="common">Entomopathogenic nematode</name>
    <dbReference type="NCBI Taxonomy" id="34508"/>
    <lineage>
        <taxon>Eukaryota</taxon>
        <taxon>Metazoa</taxon>
        <taxon>Ecdysozoa</taxon>
        <taxon>Nematoda</taxon>
        <taxon>Chromadorea</taxon>
        <taxon>Rhabditida</taxon>
        <taxon>Tylenchina</taxon>
        <taxon>Panagrolaimomorpha</taxon>
        <taxon>Strongyloidoidea</taxon>
        <taxon>Steinernematidae</taxon>
        <taxon>Steinernema</taxon>
    </lineage>
</organism>
<keyword evidence="1" id="KW-0732">Signal</keyword>
<dbReference type="EMBL" id="CM016762">
    <property type="protein sequence ID" value="TMS32993.1"/>
    <property type="molecule type" value="Genomic_DNA"/>
</dbReference>
<evidence type="ECO:0000313" key="2">
    <source>
        <dbReference type="EMBL" id="TMS32993.1"/>
    </source>
</evidence>
<keyword evidence="3" id="KW-1185">Reference proteome</keyword>
<sequence>MLLPVAVFLLLVFASLEASMVFQLSRCDIALHRRSHHQHYETFFDRRSKPCKVTVEVREDHSVLLTLHNLRQACDVAPDSVLIEENGEDPVNMCEEDSNVILAHGSQVTIRYRSDGGLKFDSEQMSNVIHCGHTVTYREFGRPLVMRSYAENSNVSCSVVVPGRSVVVVEEADLSGPDCSSSLTLHMGSNYYTYEYNLGQMCKNKNSFENDEKNIVCPRGMIQLKTPEGATDTVKFKVLFPDEKKRSNFIIHDLNC</sequence>